<feature type="active site" description="Proton donor" evidence="6">
    <location>
        <position position="214"/>
    </location>
</feature>
<evidence type="ECO:0000256" key="2">
    <source>
        <dbReference type="ARBA" id="ARBA00022729"/>
    </source>
</evidence>
<evidence type="ECO:0000256" key="5">
    <source>
        <dbReference type="ARBA" id="ARBA00023295"/>
    </source>
</evidence>
<evidence type="ECO:0000259" key="10">
    <source>
        <dbReference type="PROSITE" id="PS51175"/>
    </source>
</evidence>
<dbReference type="CDD" id="cd18618">
    <property type="entry name" value="GH43_Xsa43E-like"/>
    <property type="match status" value="1"/>
</dbReference>
<protein>
    <recommendedName>
        <fullName evidence="10">CBM6 domain-containing protein</fullName>
    </recommendedName>
</protein>
<dbReference type="Pfam" id="PF03422">
    <property type="entry name" value="CBM_6"/>
    <property type="match status" value="1"/>
</dbReference>
<evidence type="ECO:0000256" key="1">
    <source>
        <dbReference type="ARBA" id="ARBA00009865"/>
    </source>
</evidence>
<keyword evidence="4" id="KW-0119">Carbohydrate metabolism</keyword>
<comment type="caution">
    <text evidence="11">The sequence shown here is derived from an EMBL/GenBank/DDBJ whole genome shotgun (WGS) entry which is preliminary data.</text>
</comment>
<dbReference type="InterPro" id="IPR005084">
    <property type="entry name" value="CBM6"/>
</dbReference>
<dbReference type="InterPro" id="IPR006584">
    <property type="entry name" value="Cellulose-bd_IV"/>
</dbReference>
<dbReference type="STRING" id="181874.A0A409Y6I9"/>
<name>A0A409Y6I9_9AGAR</name>
<keyword evidence="3 8" id="KW-0378">Hydrolase</keyword>
<gene>
    <name evidence="11" type="ORF">CVT24_004155</name>
</gene>
<keyword evidence="2 9" id="KW-0732">Signal</keyword>
<sequence length="453" mass="49381">MKLSTLKGFSPLLLAFATLLDNVDIVRADNPLVQTLYTADPAPVVYNDRVYLFTGHDEDGSTTYNMKDWRLYSSSDMANWQDHGVMMSLATFSWANANAWAGQVIERNGKFYYYVPVRRTTGSMAIGVGISDSITGPYRDALGRPLVDNNEIDPTVFIDNDGQAYLYWGNPGLSYVKLNQDMISYSGSINKVTLTTQGFGTRNGNAQRPTMYEEGPWLSKRGSTYYMTYAANCCSEDIRYSTGPSATGPWTYKGLVMATAGRSFTNHPAVIDYKGNSYFFYHSGALPGGSGYQRSVCVERFDYGSDGSIPTISMTTSGPPQLGTLNPYVRQEAETMAFSSGIKTETCSEGGMSVGFIENNDYIKVKGVAFGNGARSFTARVSSATSGGSIELRLGNVNGNLVGTCNVSGTGSWTNWATVTCSVSNASGTQDLFLKFTGGSGYLFNFNWWQFSQ</sequence>
<dbReference type="InterPro" id="IPR052176">
    <property type="entry name" value="Glycosyl_Hydrlase_43_Enz"/>
</dbReference>
<evidence type="ECO:0000256" key="6">
    <source>
        <dbReference type="PIRSR" id="PIRSR606710-1"/>
    </source>
</evidence>
<feature type="chain" id="PRO_5019299460" description="CBM6 domain-containing protein" evidence="9">
    <location>
        <begin position="29"/>
        <end position="453"/>
    </location>
</feature>
<dbReference type="InterPro" id="IPR008979">
    <property type="entry name" value="Galactose-bd-like_sf"/>
</dbReference>
<feature type="site" description="Important for catalytic activity, responsible for pKa modulation of the active site Glu and correct orientation of both the proton donor and substrate" evidence="7">
    <location>
        <position position="153"/>
    </location>
</feature>
<dbReference type="SUPFAM" id="SSF49785">
    <property type="entry name" value="Galactose-binding domain-like"/>
    <property type="match status" value="1"/>
</dbReference>
<dbReference type="GO" id="GO:0005975">
    <property type="term" value="P:carbohydrate metabolic process"/>
    <property type="evidence" value="ECO:0007669"/>
    <property type="project" value="InterPro"/>
</dbReference>
<evidence type="ECO:0000313" key="12">
    <source>
        <dbReference type="Proteomes" id="UP000284842"/>
    </source>
</evidence>
<dbReference type="SUPFAM" id="SSF75005">
    <property type="entry name" value="Arabinanase/levansucrase/invertase"/>
    <property type="match status" value="1"/>
</dbReference>
<keyword evidence="12" id="KW-1185">Reference proteome</keyword>
<dbReference type="Proteomes" id="UP000284842">
    <property type="component" value="Unassembled WGS sequence"/>
</dbReference>
<dbReference type="Pfam" id="PF04616">
    <property type="entry name" value="Glyco_hydro_43"/>
    <property type="match status" value="1"/>
</dbReference>
<dbReference type="AlphaFoldDB" id="A0A409Y6I9"/>
<evidence type="ECO:0000256" key="9">
    <source>
        <dbReference type="SAM" id="SignalP"/>
    </source>
</evidence>
<accession>A0A409Y6I9</accession>
<feature type="domain" description="CBM6" evidence="10">
    <location>
        <begin position="329"/>
        <end position="452"/>
    </location>
</feature>
<organism evidence="11 12">
    <name type="scientific">Panaeolus cyanescens</name>
    <dbReference type="NCBI Taxonomy" id="181874"/>
    <lineage>
        <taxon>Eukaryota</taxon>
        <taxon>Fungi</taxon>
        <taxon>Dikarya</taxon>
        <taxon>Basidiomycota</taxon>
        <taxon>Agaricomycotina</taxon>
        <taxon>Agaricomycetes</taxon>
        <taxon>Agaricomycetidae</taxon>
        <taxon>Agaricales</taxon>
        <taxon>Agaricineae</taxon>
        <taxon>Galeropsidaceae</taxon>
        <taxon>Panaeolus</taxon>
    </lineage>
</organism>
<reference evidence="11 12" key="1">
    <citation type="journal article" date="2018" name="Evol. Lett.">
        <title>Horizontal gene cluster transfer increased hallucinogenic mushroom diversity.</title>
        <authorList>
            <person name="Reynolds H.T."/>
            <person name="Vijayakumar V."/>
            <person name="Gluck-Thaler E."/>
            <person name="Korotkin H.B."/>
            <person name="Matheny P.B."/>
            <person name="Slot J.C."/>
        </authorList>
    </citation>
    <scope>NUCLEOTIDE SEQUENCE [LARGE SCALE GENOMIC DNA]</scope>
    <source>
        <strain evidence="11 12">2629</strain>
    </source>
</reference>
<evidence type="ECO:0000313" key="11">
    <source>
        <dbReference type="EMBL" id="PPQ98657.1"/>
    </source>
</evidence>
<dbReference type="CDD" id="cd04084">
    <property type="entry name" value="CBM6_xylanase-like"/>
    <property type="match status" value="1"/>
</dbReference>
<dbReference type="GO" id="GO:0030246">
    <property type="term" value="F:carbohydrate binding"/>
    <property type="evidence" value="ECO:0007669"/>
    <property type="project" value="InterPro"/>
</dbReference>
<evidence type="ECO:0000256" key="3">
    <source>
        <dbReference type="ARBA" id="ARBA00022801"/>
    </source>
</evidence>
<dbReference type="Gene3D" id="2.60.120.260">
    <property type="entry name" value="Galactose-binding domain-like"/>
    <property type="match status" value="1"/>
</dbReference>
<feature type="signal peptide" evidence="9">
    <location>
        <begin position="1"/>
        <end position="28"/>
    </location>
</feature>
<dbReference type="Gene3D" id="2.115.10.20">
    <property type="entry name" value="Glycosyl hydrolase domain, family 43"/>
    <property type="match status" value="1"/>
</dbReference>
<dbReference type="InterPro" id="IPR006710">
    <property type="entry name" value="Glyco_hydro_43"/>
</dbReference>
<dbReference type="OrthoDB" id="5211809at2759"/>
<feature type="active site" description="Proton acceptor" evidence="6">
    <location>
        <position position="40"/>
    </location>
</feature>
<evidence type="ECO:0000256" key="7">
    <source>
        <dbReference type="PIRSR" id="PIRSR606710-2"/>
    </source>
</evidence>
<dbReference type="PANTHER" id="PTHR43772">
    <property type="entry name" value="ENDO-1,4-BETA-XYLANASE"/>
    <property type="match status" value="1"/>
</dbReference>
<evidence type="ECO:0000256" key="8">
    <source>
        <dbReference type="RuleBase" id="RU361187"/>
    </source>
</evidence>
<dbReference type="InterPro" id="IPR023296">
    <property type="entry name" value="Glyco_hydro_beta-prop_sf"/>
</dbReference>
<dbReference type="PROSITE" id="PS51175">
    <property type="entry name" value="CBM6"/>
    <property type="match status" value="1"/>
</dbReference>
<evidence type="ECO:0000256" key="4">
    <source>
        <dbReference type="ARBA" id="ARBA00023277"/>
    </source>
</evidence>
<dbReference type="SMART" id="SM00606">
    <property type="entry name" value="CBD_IV"/>
    <property type="match status" value="1"/>
</dbReference>
<comment type="similarity">
    <text evidence="1 8">Belongs to the glycosyl hydrolase 43 family.</text>
</comment>
<proteinExistence type="inferred from homology"/>
<keyword evidence="5 8" id="KW-0326">Glycosidase</keyword>
<dbReference type="PANTHER" id="PTHR43772:SF2">
    <property type="entry name" value="PUTATIVE (AFU_ORTHOLOGUE AFUA_2G04480)-RELATED"/>
    <property type="match status" value="1"/>
</dbReference>
<dbReference type="GO" id="GO:0004553">
    <property type="term" value="F:hydrolase activity, hydrolyzing O-glycosyl compounds"/>
    <property type="evidence" value="ECO:0007669"/>
    <property type="project" value="InterPro"/>
</dbReference>
<dbReference type="InParanoid" id="A0A409Y6I9"/>
<dbReference type="EMBL" id="NHTK01001380">
    <property type="protein sequence ID" value="PPQ98657.1"/>
    <property type="molecule type" value="Genomic_DNA"/>
</dbReference>